<comment type="caution">
    <text evidence="3">The sequence shown here is derived from an EMBL/GenBank/DDBJ whole genome shotgun (WGS) entry which is preliminary data.</text>
</comment>
<dbReference type="PANTHER" id="PTHR35335">
    <property type="entry name" value="UPF0716 PROTEIN FXSA"/>
    <property type="match status" value="1"/>
</dbReference>
<evidence type="ECO:0000256" key="2">
    <source>
        <dbReference type="SAM" id="Phobius"/>
    </source>
</evidence>
<sequence length="175" mass="18806">MPLALIPICLLLVPILEITTFILVGGWIGLWPTLGLVVGSAVLGALLLRRQGLSTLQRIQTEIKAGRVPGRELVHGVIIVAAGVLLLTPGLVTDVFGYLLFVPKVRDLVWRALSRRVVVTASGQRRGGETGGGPSATRRPFGGPEVVDLGTEDYERRPDPNSPWNGSHEGNRTLH</sequence>
<dbReference type="NCBIfam" id="NF008528">
    <property type="entry name" value="PRK11463.1-2"/>
    <property type="match status" value="1"/>
</dbReference>
<keyword evidence="2" id="KW-1133">Transmembrane helix</keyword>
<feature type="transmembrane region" description="Helical" evidence="2">
    <location>
        <begin position="28"/>
        <end position="48"/>
    </location>
</feature>
<feature type="transmembrane region" description="Helical" evidence="2">
    <location>
        <begin position="73"/>
        <end position="101"/>
    </location>
</feature>
<feature type="region of interest" description="Disordered" evidence="1">
    <location>
        <begin position="123"/>
        <end position="175"/>
    </location>
</feature>
<dbReference type="Proteomes" id="UP000644699">
    <property type="component" value="Unassembled WGS sequence"/>
</dbReference>
<dbReference type="EMBL" id="BMIQ01000004">
    <property type="protein sequence ID" value="GGE07067.1"/>
    <property type="molecule type" value="Genomic_DNA"/>
</dbReference>
<dbReference type="Pfam" id="PF04186">
    <property type="entry name" value="FxsA"/>
    <property type="match status" value="1"/>
</dbReference>
<gene>
    <name evidence="3" type="ORF">GCM10011390_27640</name>
</gene>
<dbReference type="PANTHER" id="PTHR35335:SF1">
    <property type="entry name" value="UPF0716 PROTEIN FXSA"/>
    <property type="match status" value="1"/>
</dbReference>
<evidence type="ECO:0000313" key="4">
    <source>
        <dbReference type="Proteomes" id="UP000644699"/>
    </source>
</evidence>
<dbReference type="GO" id="GO:0016020">
    <property type="term" value="C:membrane"/>
    <property type="evidence" value="ECO:0007669"/>
    <property type="project" value="InterPro"/>
</dbReference>
<dbReference type="RefSeq" id="WP_188909422.1">
    <property type="nucleotide sequence ID" value="NZ_BMIQ01000004.1"/>
</dbReference>
<name>A0A916ZNZ7_9HYPH</name>
<reference evidence="3" key="2">
    <citation type="submission" date="2020-09" db="EMBL/GenBank/DDBJ databases">
        <authorList>
            <person name="Sun Q."/>
            <person name="Zhou Y."/>
        </authorList>
    </citation>
    <scope>NUCLEOTIDE SEQUENCE</scope>
    <source>
        <strain evidence="3">CGMCC 1.15367</strain>
    </source>
</reference>
<keyword evidence="2" id="KW-0472">Membrane</keyword>
<evidence type="ECO:0000313" key="3">
    <source>
        <dbReference type="EMBL" id="GGE07067.1"/>
    </source>
</evidence>
<proteinExistence type="predicted"/>
<protein>
    <submittedName>
        <fullName evidence="3">Uncharacterized protein</fullName>
    </submittedName>
</protein>
<organism evidence="3 4">
    <name type="scientific">Aureimonas endophytica</name>
    <dbReference type="NCBI Taxonomy" id="2027858"/>
    <lineage>
        <taxon>Bacteria</taxon>
        <taxon>Pseudomonadati</taxon>
        <taxon>Pseudomonadota</taxon>
        <taxon>Alphaproteobacteria</taxon>
        <taxon>Hyphomicrobiales</taxon>
        <taxon>Aurantimonadaceae</taxon>
        <taxon>Aureimonas</taxon>
    </lineage>
</organism>
<reference evidence="3" key="1">
    <citation type="journal article" date="2014" name="Int. J. Syst. Evol. Microbiol.">
        <title>Complete genome sequence of Corynebacterium casei LMG S-19264T (=DSM 44701T), isolated from a smear-ripened cheese.</title>
        <authorList>
            <consortium name="US DOE Joint Genome Institute (JGI-PGF)"/>
            <person name="Walter F."/>
            <person name="Albersmeier A."/>
            <person name="Kalinowski J."/>
            <person name="Ruckert C."/>
        </authorList>
    </citation>
    <scope>NUCLEOTIDE SEQUENCE</scope>
    <source>
        <strain evidence="3">CGMCC 1.15367</strain>
    </source>
</reference>
<keyword evidence="4" id="KW-1185">Reference proteome</keyword>
<dbReference type="AlphaFoldDB" id="A0A916ZNZ7"/>
<accession>A0A916ZNZ7</accession>
<evidence type="ECO:0000256" key="1">
    <source>
        <dbReference type="SAM" id="MobiDB-lite"/>
    </source>
</evidence>
<keyword evidence="2" id="KW-0812">Transmembrane</keyword>
<dbReference type="InterPro" id="IPR007313">
    <property type="entry name" value="FxsA"/>
</dbReference>